<dbReference type="InterPro" id="IPR018488">
    <property type="entry name" value="cNMP-bd_CS"/>
</dbReference>
<dbReference type="InterPro" id="IPR018490">
    <property type="entry name" value="cNMP-bd_dom_sf"/>
</dbReference>
<dbReference type="GO" id="GO:0003700">
    <property type="term" value="F:DNA-binding transcription factor activity"/>
    <property type="evidence" value="ECO:0007669"/>
    <property type="project" value="TreeGrafter"/>
</dbReference>
<dbReference type="OrthoDB" id="8593536at2"/>
<dbReference type="KEGG" id="hyh:D3Y59_08665"/>
<dbReference type="InterPro" id="IPR000595">
    <property type="entry name" value="cNMP-bd_dom"/>
</dbReference>
<dbReference type="InterPro" id="IPR014710">
    <property type="entry name" value="RmlC-like_jellyroll"/>
</dbReference>
<feature type="domain" description="Cyclic nucleotide-binding" evidence="1">
    <location>
        <begin position="279"/>
        <end position="399"/>
    </location>
</feature>
<gene>
    <name evidence="2" type="ORF">D3Y59_08665</name>
</gene>
<dbReference type="PROSITE" id="PS50042">
    <property type="entry name" value="CNMP_BINDING_3"/>
    <property type="match status" value="1"/>
</dbReference>
<dbReference type="PANTHER" id="PTHR24567:SF74">
    <property type="entry name" value="HTH-TYPE TRANSCRIPTIONAL REGULATOR ARCR"/>
    <property type="match status" value="1"/>
</dbReference>
<evidence type="ECO:0000313" key="2">
    <source>
        <dbReference type="EMBL" id="AYA38864.1"/>
    </source>
</evidence>
<dbReference type="PROSITE" id="PS00889">
    <property type="entry name" value="CNMP_BINDING_2"/>
    <property type="match status" value="1"/>
</dbReference>
<evidence type="ECO:0000259" key="1">
    <source>
        <dbReference type="PROSITE" id="PS50042"/>
    </source>
</evidence>
<accession>A0A3B7R416</accession>
<proteinExistence type="predicted"/>
<evidence type="ECO:0000313" key="3">
    <source>
        <dbReference type="Proteomes" id="UP000262802"/>
    </source>
</evidence>
<keyword evidence="3" id="KW-1185">Reference proteome</keyword>
<organism evidence="2 3">
    <name type="scientific">Hymenobacter oligotrophus</name>
    <dbReference type="NCBI Taxonomy" id="2319843"/>
    <lineage>
        <taxon>Bacteria</taxon>
        <taxon>Pseudomonadati</taxon>
        <taxon>Bacteroidota</taxon>
        <taxon>Cytophagia</taxon>
        <taxon>Cytophagales</taxon>
        <taxon>Hymenobacteraceae</taxon>
        <taxon>Hymenobacter</taxon>
    </lineage>
</organism>
<dbReference type="Proteomes" id="UP000262802">
    <property type="component" value="Chromosome"/>
</dbReference>
<dbReference type="PANTHER" id="PTHR24567">
    <property type="entry name" value="CRP FAMILY TRANSCRIPTIONAL REGULATORY PROTEIN"/>
    <property type="match status" value="1"/>
</dbReference>
<dbReference type="AlphaFoldDB" id="A0A3B7R416"/>
<reference evidence="2 3" key="1">
    <citation type="submission" date="2018-09" db="EMBL/GenBank/DDBJ databases">
        <title>Hymenobacter medium sp. nov., isolated from R2A medium.</title>
        <authorList>
            <person name="Yingchao G."/>
        </authorList>
    </citation>
    <scope>NUCLEOTIDE SEQUENCE [LARGE SCALE GENOMIC DNA]</scope>
    <source>
        <strain evidence="3">sh-6</strain>
    </source>
</reference>
<name>A0A3B7R416_9BACT</name>
<dbReference type="Pfam" id="PF00027">
    <property type="entry name" value="cNMP_binding"/>
    <property type="match status" value="1"/>
</dbReference>
<dbReference type="CDD" id="cd00038">
    <property type="entry name" value="CAP_ED"/>
    <property type="match status" value="1"/>
</dbReference>
<protein>
    <submittedName>
        <fullName evidence="2">Cyclic nucleotide-binding domain-containing protein</fullName>
    </submittedName>
</protein>
<dbReference type="EMBL" id="CP032317">
    <property type="protein sequence ID" value="AYA38864.1"/>
    <property type="molecule type" value="Genomic_DNA"/>
</dbReference>
<dbReference type="Gene3D" id="2.60.120.10">
    <property type="entry name" value="Jelly Rolls"/>
    <property type="match status" value="1"/>
</dbReference>
<dbReference type="SUPFAM" id="SSF51206">
    <property type="entry name" value="cAMP-binding domain-like"/>
    <property type="match status" value="1"/>
</dbReference>
<dbReference type="SMART" id="SM00100">
    <property type="entry name" value="cNMP"/>
    <property type="match status" value="1"/>
</dbReference>
<sequence length="497" mass="54669">MPRIVRSEIINPKLLAPEQRAALTAALYAVHCEIFDGVEPAAFARYVVESPAELTSIQVHRNEHDAIVGYFALHVFEREFNGEPVAIFRAEAGSLRAYRGRNVNAPLGLQLGLRYMLQHPGRRVYYLGSLVHPSSYSAFLKFFGDVWPRASAPTPPALLSLMDDLATSFGLERVVPHNPLLRHVGWRTRETEAERAYWAQCDKPAGRFFVDANPGYQQGHGLVTMVQLSFGSLLHMARTLGRAQVRKPMQLAYRLMRQTPLGARLVRPRIMAYLREALLFAHLPAATLQTLAAAATLSKHAAGRHLFRHGEPGHDLLLLVRGAAYALATEADGTERIIDQLSSGAAFGEMAVLTGEHRTATVRTASSCTVLRIPRRALLPVLAADAQLHRSLWLHFAARRLDELVHHLGSYEHLGQPERRQWLAQGTLHELHPADELTLEASQCLLTLTGVVELGEAAGVRLVQGAAWLELTAALQLTARSAAKVMVLPAVAALAQA</sequence>
<dbReference type="GO" id="GO:0005829">
    <property type="term" value="C:cytosol"/>
    <property type="evidence" value="ECO:0007669"/>
    <property type="project" value="TreeGrafter"/>
</dbReference>
<dbReference type="InterPro" id="IPR050397">
    <property type="entry name" value="Env_Response_Regulators"/>
</dbReference>